<reference evidence="13 14" key="1">
    <citation type="journal article" date="2013" name="BMC Genomics">
        <title>Comparative genomics of parasitic silkworm microsporidia reveal an association between genome expansion and host adaptation.</title>
        <authorList>
            <person name="Pan G."/>
            <person name="Xu J."/>
            <person name="Li T."/>
            <person name="Xia Q."/>
            <person name="Liu S.L."/>
            <person name="Zhang G."/>
            <person name="Li S."/>
            <person name="Li C."/>
            <person name="Liu H."/>
            <person name="Yang L."/>
            <person name="Liu T."/>
            <person name="Zhang X."/>
            <person name="Wu Z."/>
            <person name="Fan W."/>
            <person name="Dang X."/>
            <person name="Xiang H."/>
            <person name="Tao M."/>
            <person name="Li Y."/>
            <person name="Hu J."/>
            <person name="Li Z."/>
            <person name="Lin L."/>
            <person name="Luo J."/>
            <person name="Geng L."/>
            <person name="Wang L."/>
            <person name="Long M."/>
            <person name="Wan Y."/>
            <person name="He N."/>
            <person name="Zhang Z."/>
            <person name="Lu C."/>
            <person name="Keeling P.J."/>
            <person name="Wang J."/>
            <person name="Xiang Z."/>
            <person name="Zhou Z."/>
        </authorList>
    </citation>
    <scope>NUCLEOTIDE SEQUENCE [LARGE SCALE GENOMIC DNA]</scope>
    <source>
        <strain evidence="14">CQ1 / CVCC 102059</strain>
    </source>
</reference>
<dbReference type="PROSITE" id="PS50051">
    <property type="entry name" value="MCM_2"/>
    <property type="match status" value="1"/>
</dbReference>
<dbReference type="GO" id="GO:0003697">
    <property type="term" value="F:single-stranded DNA binding"/>
    <property type="evidence" value="ECO:0007669"/>
    <property type="project" value="TreeGrafter"/>
</dbReference>
<evidence type="ECO:0000256" key="2">
    <source>
        <dbReference type="ARBA" id="ARBA00008010"/>
    </source>
</evidence>
<name>R0KUT1_NOSB1</name>
<evidence type="ECO:0000313" key="14">
    <source>
        <dbReference type="Proteomes" id="UP000016927"/>
    </source>
</evidence>
<dbReference type="GO" id="GO:0097373">
    <property type="term" value="C:MCM core complex"/>
    <property type="evidence" value="ECO:0007669"/>
    <property type="project" value="UniProtKB-ARBA"/>
</dbReference>
<sequence length="674" mass="76786">MHIEAWNLYFPEEQYTVYNEAIDMIKKFKEEIKSLLVPYEIERDRIFYLDYKVFSKLTQDFKDRNHETIIDCLSCAVSEVLHNQNLNLFRVRTRLLNFGDLNVEITPDNCGRLTSLVGTVCRIGFKKIVLLKAFFECTKCHEVLSINILNNIYSPPKKCLGTCKSRTFTFLFHHQSTIMRDVQEIKIQENNTVSDEYQVKEGIVCLIYDEHVGTISPGDVLRVCGTICAENESNSLYKLVIRVNNLEQLNSKQNTYKFSEKVNDKDNKKISRTPNIISTLIHSLYPGIFGHELIKVGLLLSLFGGTRKYVGHSSIRSEIHTLIIGDPGLGKSRMLLSSCTVLPKSTYISGNLATTAGLTVSLTHDPQTGDFMADAGALVVADNGVCCMDEFDKIDDHSALFEAMEEQKVTVAKGGVVCSIPTRATIIAASNPKYGHFNKSKSIRENLRFDNALLSRFDLIFILVDDLNEKENYEISDQILKKRRQSTEGDFLNTESNFSLDLLCSSLRTDPFIKNLSKPESLIPLEQVRKYINYARNSVFPVLSTAAKEEIKKFYLEIRIKKSITTRDLESLIRLTEARAKIELRSIATREDAGFAIDLYKRVLKREDLKSKNKKGNLKDLVEEIKNKGEIITKNELVDLIKEFELNKPVDEIIENLNYKGVIIKKGNNEYKVV</sequence>
<dbReference type="InterPro" id="IPR027417">
    <property type="entry name" value="P-loop_NTPase"/>
</dbReference>
<dbReference type="GO" id="GO:0005524">
    <property type="term" value="F:ATP binding"/>
    <property type="evidence" value="ECO:0007669"/>
    <property type="project" value="UniProtKB-KW"/>
</dbReference>
<dbReference type="Proteomes" id="UP000016927">
    <property type="component" value="Unassembled WGS sequence"/>
</dbReference>
<keyword evidence="14" id="KW-1185">Reference proteome</keyword>
<dbReference type="Pfam" id="PF17855">
    <property type="entry name" value="MCM_lid"/>
    <property type="match status" value="1"/>
</dbReference>
<dbReference type="Gene3D" id="3.40.50.300">
    <property type="entry name" value="P-loop containing nucleotide triphosphate hydrolases"/>
    <property type="match status" value="1"/>
</dbReference>
<keyword evidence="7" id="KW-0347">Helicase</keyword>
<comment type="similarity">
    <text evidence="2 11">Belongs to the MCM family.</text>
</comment>
<dbReference type="Pfam" id="PF00493">
    <property type="entry name" value="MCM"/>
    <property type="match status" value="1"/>
</dbReference>
<proteinExistence type="inferred from homology"/>
<dbReference type="SUPFAM" id="SSF52540">
    <property type="entry name" value="P-loop containing nucleoside triphosphate hydrolases"/>
    <property type="match status" value="1"/>
</dbReference>
<dbReference type="STRING" id="578461.R0KUT1"/>
<dbReference type="Gene3D" id="2.20.28.10">
    <property type="match status" value="1"/>
</dbReference>
<dbReference type="FunFam" id="2.20.28.10:FF:000003">
    <property type="entry name" value="DNA helicase"/>
    <property type="match status" value="1"/>
</dbReference>
<keyword evidence="4" id="KW-0235">DNA replication</keyword>
<keyword evidence="6" id="KW-0378">Hydrolase</keyword>
<dbReference type="SUPFAM" id="SSF50249">
    <property type="entry name" value="Nucleic acid-binding proteins"/>
    <property type="match status" value="1"/>
</dbReference>
<evidence type="ECO:0000256" key="8">
    <source>
        <dbReference type="ARBA" id="ARBA00022840"/>
    </source>
</evidence>
<dbReference type="GO" id="GO:0016787">
    <property type="term" value="F:hydrolase activity"/>
    <property type="evidence" value="ECO:0007669"/>
    <property type="project" value="UniProtKB-KW"/>
</dbReference>
<dbReference type="VEuPathDB" id="MicrosporidiaDB:NBO_20g0019"/>
<dbReference type="GO" id="GO:0005656">
    <property type="term" value="C:nuclear pre-replicative complex"/>
    <property type="evidence" value="ECO:0007669"/>
    <property type="project" value="UniProtKB-ARBA"/>
</dbReference>
<feature type="non-terminal residue" evidence="13">
    <location>
        <position position="674"/>
    </location>
</feature>
<dbReference type="GO" id="GO:0006279">
    <property type="term" value="P:premeiotic DNA replication"/>
    <property type="evidence" value="ECO:0007669"/>
    <property type="project" value="UniProtKB-ARBA"/>
</dbReference>
<dbReference type="GO" id="GO:0043596">
    <property type="term" value="C:nuclear replication fork"/>
    <property type="evidence" value="ECO:0007669"/>
    <property type="project" value="UniProtKB-ARBA"/>
</dbReference>
<dbReference type="OMA" id="THTVDWQ"/>
<keyword evidence="9 11" id="KW-0238">DNA-binding</keyword>
<dbReference type="PANTHER" id="PTHR11630:SF47">
    <property type="entry name" value="DNA HELICASE MCM8"/>
    <property type="match status" value="1"/>
</dbReference>
<dbReference type="AlphaFoldDB" id="R0KUT1"/>
<evidence type="ECO:0000259" key="12">
    <source>
        <dbReference type="PROSITE" id="PS50051"/>
    </source>
</evidence>
<dbReference type="EMBL" id="KB908928">
    <property type="protein sequence ID" value="EOB14631.1"/>
    <property type="molecule type" value="Genomic_DNA"/>
</dbReference>
<gene>
    <name evidence="13" type="primary">MCM8</name>
    <name evidence="13" type="ORF">NBO_20g0019</name>
</gene>
<keyword evidence="10" id="KW-0539">Nucleus</keyword>
<evidence type="ECO:0000256" key="10">
    <source>
        <dbReference type="ARBA" id="ARBA00023242"/>
    </source>
</evidence>
<dbReference type="InterPro" id="IPR012340">
    <property type="entry name" value="NA-bd_OB-fold"/>
</dbReference>
<evidence type="ECO:0000313" key="13">
    <source>
        <dbReference type="EMBL" id="EOB14631.1"/>
    </source>
</evidence>
<evidence type="ECO:0000256" key="1">
    <source>
        <dbReference type="ARBA" id="ARBA00004123"/>
    </source>
</evidence>
<dbReference type="InterPro" id="IPR031327">
    <property type="entry name" value="MCM"/>
</dbReference>
<dbReference type="InterPro" id="IPR001208">
    <property type="entry name" value="MCM_dom"/>
</dbReference>
<dbReference type="GO" id="GO:0017116">
    <property type="term" value="F:single-stranded DNA helicase activity"/>
    <property type="evidence" value="ECO:0007669"/>
    <property type="project" value="TreeGrafter"/>
</dbReference>
<dbReference type="Gene3D" id="2.40.50.140">
    <property type="entry name" value="Nucleic acid-binding proteins"/>
    <property type="match status" value="1"/>
</dbReference>
<dbReference type="OrthoDB" id="7462577at2759"/>
<evidence type="ECO:0000256" key="5">
    <source>
        <dbReference type="ARBA" id="ARBA00022741"/>
    </source>
</evidence>
<dbReference type="Pfam" id="PF17207">
    <property type="entry name" value="MCM_OB"/>
    <property type="match status" value="1"/>
</dbReference>
<dbReference type="InterPro" id="IPR033762">
    <property type="entry name" value="MCM_OB"/>
</dbReference>
<evidence type="ECO:0000256" key="11">
    <source>
        <dbReference type="RuleBase" id="RU004070"/>
    </source>
</evidence>
<dbReference type="CDD" id="cd22247">
    <property type="entry name" value="MCM8_WHD"/>
    <property type="match status" value="1"/>
</dbReference>
<keyword evidence="5 11" id="KW-0547">Nucleotide-binding</keyword>
<keyword evidence="8 11" id="KW-0067">ATP-binding</keyword>
<evidence type="ECO:0000256" key="6">
    <source>
        <dbReference type="ARBA" id="ARBA00022801"/>
    </source>
</evidence>
<organism evidence="13 14">
    <name type="scientific">Nosema bombycis (strain CQ1 / CVCC 102059)</name>
    <name type="common">Microsporidian parasite</name>
    <name type="synonym">Pebrine of silkworm</name>
    <dbReference type="NCBI Taxonomy" id="578461"/>
    <lineage>
        <taxon>Eukaryota</taxon>
        <taxon>Fungi</taxon>
        <taxon>Fungi incertae sedis</taxon>
        <taxon>Microsporidia</taxon>
        <taxon>Nosematidae</taxon>
        <taxon>Nosema</taxon>
    </lineage>
</organism>
<dbReference type="GO" id="GO:0042555">
    <property type="term" value="C:MCM complex"/>
    <property type="evidence" value="ECO:0007669"/>
    <property type="project" value="UniProtKB-ARBA"/>
</dbReference>
<dbReference type="EC" id="3.6.4.12" evidence="3"/>
<dbReference type="InterPro" id="IPR056875">
    <property type="entry name" value="MCM8/REC_WHD"/>
</dbReference>
<comment type="subcellular location">
    <subcellularLocation>
        <location evidence="1">Nucleus</location>
    </subcellularLocation>
</comment>
<evidence type="ECO:0000256" key="3">
    <source>
        <dbReference type="ARBA" id="ARBA00012551"/>
    </source>
</evidence>
<evidence type="ECO:0000256" key="4">
    <source>
        <dbReference type="ARBA" id="ARBA00022705"/>
    </source>
</evidence>
<dbReference type="PRINTS" id="PR01657">
    <property type="entry name" value="MCMFAMILY"/>
</dbReference>
<protein>
    <recommendedName>
        <fullName evidence="3">DNA helicase</fullName>
        <ecNumber evidence="3">3.6.4.12</ecNumber>
    </recommendedName>
</protein>
<dbReference type="PANTHER" id="PTHR11630">
    <property type="entry name" value="DNA REPLICATION LICENSING FACTOR MCM FAMILY MEMBER"/>
    <property type="match status" value="1"/>
</dbReference>
<accession>R0KUT1</accession>
<evidence type="ECO:0000256" key="7">
    <source>
        <dbReference type="ARBA" id="ARBA00022806"/>
    </source>
</evidence>
<evidence type="ECO:0000256" key="9">
    <source>
        <dbReference type="ARBA" id="ARBA00023125"/>
    </source>
</evidence>
<dbReference type="GO" id="GO:0031261">
    <property type="term" value="C:DNA replication preinitiation complex"/>
    <property type="evidence" value="ECO:0007669"/>
    <property type="project" value="UniProtKB-ARBA"/>
</dbReference>
<dbReference type="InterPro" id="IPR041562">
    <property type="entry name" value="MCM_lid"/>
</dbReference>
<dbReference type="HOGENOM" id="CLU_000995_7_2_1"/>
<dbReference type="SMART" id="SM00350">
    <property type="entry name" value="MCM"/>
    <property type="match status" value="1"/>
</dbReference>
<feature type="domain" description="MCM C-terminal AAA(+) ATPase" evidence="12">
    <location>
        <begin position="276"/>
        <end position="479"/>
    </location>
</feature>